<protein>
    <submittedName>
        <fullName evidence="2">Uncharacterized protein</fullName>
    </submittedName>
</protein>
<dbReference type="GeneID" id="93370060"/>
<reference evidence="1 4" key="3">
    <citation type="submission" date="2016-10" db="EMBL/GenBank/DDBJ databases">
        <title>Genome sequence of Nocardia seriolae strain EM150506, isolated from Anguila japonica.</title>
        <authorList>
            <person name="Han H.-J."/>
        </authorList>
    </citation>
    <scope>NUCLEOTIDE SEQUENCE [LARGE SCALE GENOMIC DNA]</scope>
    <source>
        <strain evidence="1 4">EM150506</strain>
    </source>
</reference>
<accession>A0A0B8N2V4</accession>
<dbReference type="RefSeq" id="WP_033087462.1">
    <property type="nucleotide sequence ID" value="NZ_AP017900.1"/>
</dbReference>
<evidence type="ECO:0000313" key="1">
    <source>
        <dbReference type="EMBL" id="APA96224.1"/>
    </source>
</evidence>
<sequence length="201" mass="22635">MAHTRRATPADNELDPGFFDREAQRSPAWLAWSDRAAIEARIETLFTDSLPRLEAARGGETRPPVDDRFSEDTFDWVVSLIGADENNSVAEQFITYIGEWMVRGVEGIWFNSPDDGAPIFDLFGPAIGYRWSRESANDLLVPLFMMAVNSDDDPFGYFVDLLQGRVLTFAEENTDEFGEGRNVGEHDLSKREQLSSVDCSE</sequence>
<evidence type="ECO:0000313" key="4">
    <source>
        <dbReference type="Proteomes" id="UP000180166"/>
    </source>
</evidence>
<dbReference type="EMBL" id="BBYQ01000032">
    <property type="protein sequence ID" value="GAP28299.1"/>
    <property type="molecule type" value="Genomic_DNA"/>
</dbReference>
<keyword evidence="3" id="KW-1185">Reference proteome</keyword>
<organism evidence="2 3">
    <name type="scientific">Nocardia seriolae</name>
    <dbReference type="NCBI Taxonomy" id="37332"/>
    <lineage>
        <taxon>Bacteria</taxon>
        <taxon>Bacillati</taxon>
        <taxon>Actinomycetota</taxon>
        <taxon>Actinomycetes</taxon>
        <taxon>Mycobacteriales</taxon>
        <taxon>Nocardiaceae</taxon>
        <taxon>Nocardia</taxon>
    </lineage>
</organism>
<gene>
    <name evidence="1" type="ORF">NS506_02157</name>
    <name evidence="2" type="ORF">NSK11_contig00032-0004</name>
</gene>
<reference evidence="2 3" key="2">
    <citation type="journal article" date="2016" name="Genome Announc.">
        <title>Draft Genome Sequence of Erythromycin- and Oxytetracycline-Sensitive Nocardia seriolae Strain U-1 (NBRC 110359).</title>
        <authorList>
            <person name="Imajoh M."/>
            <person name="Sukeda M."/>
            <person name="Shimizu M."/>
            <person name="Yamane J."/>
            <person name="Ohnishi K."/>
            <person name="Oshima S."/>
        </authorList>
    </citation>
    <scope>NUCLEOTIDE SEQUENCE [LARGE SCALE GENOMIC DNA]</scope>
    <source>
        <strain evidence="2 3">U-1</strain>
    </source>
</reference>
<dbReference type="Proteomes" id="UP000180166">
    <property type="component" value="Chromosome"/>
</dbReference>
<name>A0A0B8N2V4_9NOCA</name>
<dbReference type="AlphaFoldDB" id="A0A0B8N2V4"/>
<evidence type="ECO:0000313" key="2">
    <source>
        <dbReference type="EMBL" id="GAP28299.1"/>
    </source>
</evidence>
<reference evidence="3" key="1">
    <citation type="submission" date="2015-07" db="EMBL/GenBank/DDBJ databases">
        <title>Nocardia seriolae U-1 whole genome shotgun sequence.</title>
        <authorList>
            <person name="Imajoh M."/>
            <person name="Fukumoto Y."/>
            <person name="Sukeda M."/>
            <person name="Yamane J."/>
            <person name="Yamasaki K."/>
            <person name="Shimizu M."/>
            <person name="Ohnishi K."/>
            <person name="Oshima S."/>
        </authorList>
    </citation>
    <scope>NUCLEOTIDE SEQUENCE [LARGE SCALE GENOMIC DNA]</scope>
    <source>
        <strain evidence="3">U-1</strain>
    </source>
</reference>
<dbReference type="EMBL" id="CP017839">
    <property type="protein sequence ID" value="APA96224.1"/>
    <property type="molecule type" value="Genomic_DNA"/>
</dbReference>
<evidence type="ECO:0000313" key="3">
    <source>
        <dbReference type="Proteomes" id="UP000037179"/>
    </source>
</evidence>
<dbReference type="Proteomes" id="UP000037179">
    <property type="component" value="Unassembled WGS sequence"/>
</dbReference>
<dbReference type="OrthoDB" id="4541476at2"/>
<dbReference type="KEGG" id="nsr:NS506_02157"/>
<proteinExistence type="predicted"/>